<feature type="signal peptide" evidence="3">
    <location>
        <begin position="1"/>
        <end position="23"/>
    </location>
</feature>
<dbReference type="HOGENOM" id="CLU_864351_0_0_1"/>
<dbReference type="Proteomes" id="UP000001514">
    <property type="component" value="Unassembled WGS sequence"/>
</dbReference>
<dbReference type="KEGG" id="smo:SELMODRAFT_414115"/>
<evidence type="ECO:0000256" key="2">
    <source>
        <dbReference type="SAM" id="MobiDB-lite"/>
    </source>
</evidence>
<name>D8RRP5_SELML</name>
<accession>D8RRP5</accession>
<keyword evidence="5" id="KW-1185">Reference proteome</keyword>
<dbReference type="InParanoid" id="D8RRP5"/>
<protein>
    <submittedName>
        <fullName evidence="4">Uncharacterized protein</fullName>
    </submittedName>
</protein>
<dbReference type="InterPro" id="IPR051417">
    <property type="entry name" value="SDr/BOS_complex"/>
</dbReference>
<keyword evidence="1 3" id="KW-0732">Signal</keyword>
<feature type="region of interest" description="Disordered" evidence="2">
    <location>
        <begin position="47"/>
        <end position="67"/>
    </location>
</feature>
<dbReference type="eggNOG" id="KOG1948">
    <property type="taxonomic scope" value="Eukaryota"/>
</dbReference>
<sequence>MASAANHLVWCAAFHGAVRRASCLTTCRFLGVSETLPGARHRAFASSVAAESETEISPPSPSPHKIPLPTNESSEELLRMRHTGVTIGPWIEKGFYYDFDLKEPLSDKDLKKIKKEMAMTGGIFVLIHTLKVPASLTGKPLSSSPSLELTGEVMSRDRCFSGFMELLGRRKSSSKRFCAQVPVLVDQHGCNGNADINFHHTCFTLGAYEFNNLLIGTYIIEAHHPRLDINVIGSNEVQLGWGMGEVDNIFMIPGYDVEGRVMSKVTSTKYNITAAKEHYQFTSLKDFMVLPNMASIPSIQASQYQLCGSVRVAGQYGRVRLV</sequence>
<organism evidence="5">
    <name type="scientific">Selaginella moellendorffii</name>
    <name type="common">Spikemoss</name>
    <dbReference type="NCBI Taxonomy" id="88036"/>
    <lineage>
        <taxon>Eukaryota</taxon>
        <taxon>Viridiplantae</taxon>
        <taxon>Streptophyta</taxon>
        <taxon>Embryophyta</taxon>
        <taxon>Tracheophyta</taxon>
        <taxon>Lycopodiopsida</taxon>
        <taxon>Selaginellales</taxon>
        <taxon>Selaginellaceae</taxon>
        <taxon>Selaginella</taxon>
    </lineage>
</organism>
<evidence type="ECO:0000256" key="1">
    <source>
        <dbReference type="ARBA" id="ARBA00022729"/>
    </source>
</evidence>
<dbReference type="SUPFAM" id="SSF55186">
    <property type="entry name" value="ThrRS/AlaRS common domain"/>
    <property type="match status" value="1"/>
</dbReference>
<proteinExistence type="predicted"/>
<dbReference type="EMBL" id="GL377587">
    <property type="protein sequence ID" value="EFJ25436.1"/>
    <property type="molecule type" value="Genomic_DNA"/>
</dbReference>
<evidence type="ECO:0000313" key="5">
    <source>
        <dbReference type="Proteomes" id="UP000001514"/>
    </source>
</evidence>
<reference evidence="4 5" key="1">
    <citation type="journal article" date="2011" name="Science">
        <title>The Selaginella genome identifies genetic changes associated with the evolution of vascular plants.</title>
        <authorList>
            <person name="Banks J.A."/>
            <person name="Nishiyama T."/>
            <person name="Hasebe M."/>
            <person name="Bowman J.L."/>
            <person name="Gribskov M."/>
            <person name="dePamphilis C."/>
            <person name="Albert V.A."/>
            <person name="Aono N."/>
            <person name="Aoyama T."/>
            <person name="Ambrose B.A."/>
            <person name="Ashton N.W."/>
            <person name="Axtell M.J."/>
            <person name="Barker E."/>
            <person name="Barker M.S."/>
            <person name="Bennetzen J.L."/>
            <person name="Bonawitz N.D."/>
            <person name="Chapple C."/>
            <person name="Cheng C."/>
            <person name="Correa L.G."/>
            <person name="Dacre M."/>
            <person name="DeBarry J."/>
            <person name="Dreyer I."/>
            <person name="Elias M."/>
            <person name="Engstrom E.M."/>
            <person name="Estelle M."/>
            <person name="Feng L."/>
            <person name="Finet C."/>
            <person name="Floyd S.K."/>
            <person name="Frommer W.B."/>
            <person name="Fujita T."/>
            <person name="Gramzow L."/>
            <person name="Gutensohn M."/>
            <person name="Harholt J."/>
            <person name="Hattori M."/>
            <person name="Heyl A."/>
            <person name="Hirai T."/>
            <person name="Hiwatashi Y."/>
            <person name="Ishikawa M."/>
            <person name="Iwata M."/>
            <person name="Karol K.G."/>
            <person name="Koehler B."/>
            <person name="Kolukisaoglu U."/>
            <person name="Kubo M."/>
            <person name="Kurata T."/>
            <person name="Lalonde S."/>
            <person name="Li K."/>
            <person name="Li Y."/>
            <person name="Litt A."/>
            <person name="Lyons E."/>
            <person name="Manning G."/>
            <person name="Maruyama T."/>
            <person name="Michael T.P."/>
            <person name="Mikami K."/>
            <person name="Miyazaki S."/>
            <person name="Morinaga S."/>
            <person name="Murata T."/>
            <person name="Mueller-Roeber B."/>
            <person name="Nelson D.R."/>
            <person name="Obara M."/>
            <person name="Oguri Y."/>
            <person name="Olmstead R.G."/>
            <person name="Onodera N."/>
            <person name="Petersen B.L."/>
            <person name="Pils B."/>
            <person name="Prigge M."/>
            <person name="Rensing S.A."/>
            <person name="Riano-Pachon D.M."/>
            <person name="Roberts A.W."/>
            <person name="Sato Y."/>
            <person name="Scheller H.V."/>
            <person name="Schulz B."/>
            <person name="Schulz C."/>
            <person name="Shakirov E.V."/>
            <person name="Shibagaki N."/>
            <person name="Shinohara N."/>
            <person name="Shippen D.E."/>
            <person name="Soerensen I."/>
            <person name="Sotooka R."/>
            <person name="Sugimoto N."/>
            <person name="Sugita M."/>
            <person name="Sumikawa N."/>
            <person name="Tanurdzic M."/>
            <person name="Theissen G."/>
            <person name="Ulvskov P."/>
            <person name="Wakazuki S."/>
            <person name="Weng J.K."/>
            <person name="Willats W.W."/>
            <person name="Wipf D."/>
            <person name="Wolf P.G."/>
            <person name="Yang L."/>
            <person name="Zimmer A.D."/>
            <person name="Zhu Q."/>
            <person name="Mitros T."/>
            <person name="Hellsten U."/>
            <person name="Loque D."/>
            <person name="Otillar R."/>
            <person name="Salamov A."/>
            <person name="Schmutz J."/>
            <person name="Shapiro H."/>
            <person name="Lindquist E."/>
            <person name="Lucas S."/>
            <person name="Rokhsar D."/>
            <person name="Grigoriev I.V."/>
        </authorList>
    </citation>
    <scope>NUCLEOTIDE SEQUENCE [LARGE SCALE GENOMIC DNA]</scope>
</reference>
<evidence type="ECO:0000256" key="3">
    <source>
        <dbReference type="SAM" id="SignalP"/>
    </source>
</evidence>
<dbReference type="GO" id="GO:0000166">
    <property type="term" value="F:nucleotide binding"/>
    <property type="evidence" value="ECO:0007669"/>
    <property type="project" value="InterPro"/>
</dbReference>
<dbReference type="Gene3D" id="3.30.980.10">
    <property type="entry name" value="Threonyl-trna Synthetase, Chain A, domain 2"/>
    <property type="match status" value="1"/>
</dbReference>
<dbReference type="Gramene" id="EFJ25436">
    <property type="protein sequence ID" value="EFJ25436"/>
    <property type="gene ID" value="SELMODRAFT_414115"/>
</dbReference>
<evidence type="ECO:0000313" key="4">
    <source>
        <dbReference type="EMBL" id="EFJ25436.1"/>
    </source>
</evidence>
<dbReference type="PANTHER" id="PTHR23303:SF14">
    <property type="entry name" value="BOS COMPLEX SUBUNIT NOMO1-RELATED"/>
    <property type="match status" value="1"/>
</dbReference>
<dbReference type="PANTHER" id="PTHR23303">
    <property type="entry name" value="CARBOXYPEPTIDASE REGULATORY REGION-CONTAINING"/>
    <property type="match status" value="1"/>
</dbReference>
<gene>
    <name evidence="4" type="ORF">SELMODRAFT_414115</name>
</gene>
<dbReference type="InterPro" id="IPR018163">
    <property type="entry name" value="Thr/Ala-tRNA-synth_IIc_edit"/>
</dbReference>
<feature type="chain" id="PRO_5003122055" evidence="3">
    <location>
        <begin position="24"/>
        <end position="322"/>
    </location>
</feature>
<dbReference type="AlphaFoldDB" id="D8RRP5"/>